<accession>A0A9W6XC33</accession>
<dbReference type="AlphaFoldDB" id="A0A9W6XC33"/>
<dbReference type="Proteomes" id="UP001165083">
    <property type="component" value="Unassembled WGS sequence"/>
</dbReference>
<protein>
    <submittedName>
        <fullName evidence="1">Unnamed protein product</fullName>
    </submittedName>
</protein>
<keyword evidence="2" id="KW-1185">Reference proteome</keyword>
<sequence length="80" mass="9368">MVLEPARPTSAEFAEKVEKVTLDHQKKRTGEVLEFGKKWRYLDLEQKKRIDDLEYVKAKVETILDLRKKGVPDELINSLL</sequence>
<reference evidence="1" key="1">
    <citation type="submission" date="2023-04" db="EMBL/GenBank/DDBJ databases">
        <title>Phytophthora lilii NBRC 32176.</title>
        <authorList>
            <person name="Ichikawa N."/>
            <person name="Sato H."/>
            <person name="Tonouchi N."/>
        </authorList>
    </citation>
    <scope>NUCLEOTIDE SEQUENCE</scope>
    <source>
        <strain evidence="1">NBRC 32176</strain>
    </source>
</reference>
<gene>
    <name evidence="1" type="ORF">Plil01_001508300</name>
</gene>
<proteinExistence type="predicted"/>
<name>A0A9W6XC33_9STRA</name>
<dbReference type="EMBL" id="BSXW01001288">
    <property type="protein sequence ID" value="GMF35519.1"/>
    <property type="molecule type" value="Genomic_DNA"/>
</dbReference>
<organism evidence="1 2">
    <name type="scientific">Phytophthora lilii</name>
    <dbReference type="NCBI Taxonomy" id="2077276"/>
    <lineage>
        <taxon>Eukaryota</taxon>
        <taxon>Sar</taxon>
        <taxon>Stramenopiles</taxon>
        <taxon>Oomycota</taxon>
        <taxon>Peronosporomycetes</taxon>
        <taxon>Peronosporales</taxon>
        <taxon>Peronosporaceae</taxon>
        <taxon>Phytophthora</taxon>
    </lineage>
</organism>
<comment type="caution">
    <text evidence="1">The sequence shown here is derived from an EMBL/GenBank/DDBJ whole genome shotgun (WGS) entry which is preliminary data.</text>
</comment>
<evidence type="ECO:0000313" key="2">
    <source>
        <dbReference type="Proteomes" id="UP001165083"/>
    </source>
</evidence>
<evidence type="ECO:0000313" key="1">
    <source>
        <dbReference type="EMBL" id="GMF35519.1"/>
    </source>
</evidence>